<dbReference type="SUPFAM" id="SSF54364">
    <property type="entry name" value="Translation initiation factor IF3, N-terminal domain"/>
    <property type="match status" value="1"/>
</dbReference>
<evidence type="ECO:0000259" key="5">
    <source>
        <dbReference type="Pfam" id="PF00707"/>
    </source>
</evidence>
<evidence type="ECO:0000256" key="2">
    <source>
        <dbReference type="ARBA" id="ARBA00022540"/>
    </source>
</evidence>
<dbReference type="Proteomes" id="UP000176429">
    <property type="component" value="Unassembled WGS sequence"/>
</dbReference>
<sequence length="170" mass="19460">MKKTNIRVNEFIRAAQIRVITETGENLGVLDTRTAVERAKEAGLDLVEIAPDLTPPVAKITDYGRFLYEQKKKQKRVKQQAKVVEVKTVQTTIGTGEHDLELKAKKVSEWLKEGHRIRIELFLRGRAKYMPKPFLETRLKRILSFVKEGHKITDQITSNPKGLSLVIEKV</sequence>
<evidence type="ECO:0000313" key="7">
    <source>
        <dbReference type="EMBL" id="OHA40654.1"/>
    </source>
</evidence>
<dbReference type="SUPFAM" id="SSF55200">
    <property type="entry name" value="Translation initiation factor IF3, C-terminal domain"/>
    <property type="match status" value="1"/>
</dbReference>
<protein>
    <recommendedName>
        <fullName evidence="4">Translation initiation factor IF-3</fullName>
    </recommendedName>
</protein>
<gene>
    <name evidence="7" type="ORF">A3H68_03030</name>
</gene>
<keyword evidence="2 7" id="KW-0396">Initiation factor</keyword>
<dbReference type="AlphaFoldDB" id="A0A1G2NX67"/>
<organism evidence="7 8">
    <name type="scientific">Candidatus Taylorbacteria bacterium RIFCSPLOWO2_02_FULL_46_40</name>
    <dbReference type="NCBI Taxonomy" id="1802329"/>
    <lineage>
        <taxon>Bacteria</taxon>
        <taxon>Candidatus Tayloriibacteriota</taxon>
    </lineage>
</organism>
<dbReference type="Gene3D" id="3.30.110.10">
    <property type="entry name" value="Translation initiation factor 3 (IF-3), C-terminal domain"/>
    <property type="match status" value="1"/>
</dbReference>
<evidence type="ECO:0000256" key="3">
    <source>
        <dbReference type="ARBA" id="ARBA00022917"/>
    </source>
</evidence>
<dbReference type="Gene3D" id="3.10.20.80">
    <property type="entry name" value="Translation initiation factor 3 (IF-3), N-terminal domain"/>
    <property type="match status" value="1"/>
</dbReference>
<feature type="domain" description="Translation initiation factor 3 N-terminal" evidence="6">
    <location>
        <begin position="8"/>
        <end position="75"/>
    </location>
</feature>
<dbReference type="InterPro" id="IPR019814">
    <property type="entry name" value="Translation_initiation_fac_3_N"/>
</dbReference>
<keyword evidence="3" id="KW-0648">Protein biosynthesis</keyword>
<comment type="caution">
    <text evidence="7">The sequence shown here is derived from an EMBL/GenBank/DDBJ whole genome shotgun (WGS) entry which is preliminary data.</text>
</comment>
<dbReference type="NCBIfam" id="TIGR00168">
    <property type="entry name" value="infC"/>
    <property type="match status" value="1"/>
</dbReference>
<evidence type="ECO:0000256" key="4">
    <source>
        <dbReference type="NCBIfam" id="TIGR00168"/>
    </source>
</evidence>
<dbReference type="InterPro" id="IPR001288">
    <property type="entry name" value="Translation_initiation_fac_3"/>
</dbReference>
<dbReference type="GO" id="GO:0032790">
    <property type="term" value="P:ribosome disassembly"/>
    <property type="evidence" value="ECO:0007669"/>
    <property type="project" value="TreeGrafter"/>
</dbReference>
<dbReference type="PANTHER" id="PTHR10938:SF0">
    <property type="entry name" value="TRANSLATION INITIATION FACTOR IF-3, MITOCHONDRIAL"/>
    <property type="match status" value="1"/>
</dbReference>
<comment type="similarity">
    <text evidence="1">Belongs to the IF-3 family.</text>
</comment>
<dbReference type="GO" id="GO:0003743">
    <property type="term" value="F:translation initiation factor activity"/>
    <property type="evidence" value="ECO:0007669"/>
    <property type="project" value="UniProtKB-UniRule"/>
</dbReference>
<reference evidence="7 8" key="1">
    <citation type="journal article" date="2016" name="Nat. Commun.">
        <title>Thousands of microbial genomes shed light on interconnected biogeochemical processes in an aquifer system.</title>
        <authorList>
            <person name="Anantharaman K."/>
            <person name="Brown C.T."/>
            <person name="Hug L.A."/>
            <person name="Sharon I."/>
            <person name="Castelle C.J."/>
            <person name="Probst A.J."/>
            <person name="Thomas B.C."/>
            <person name="Singh A."/>
            <person name="Wilkins M.J."/>
            <person name="Karaoz U."/>
            <person name="Brodie E.L."/>
            <person name="Williams K.H."/>
            <person name="Hubbard S.S."/>
            <person name="Banfield J.F."/>
        </authorList>
    </citation>
    <scope>NUCLEOTIDE SEQUENCE [LARGE SCALE GENOMIC DNA]</scope>
</reference>
<dbReference type="GO" id="GO:0005737">
    <property type="term" value="C:cytoplasm"/>
    <property type="evidence" value="ECO:0007669"/>
    <property type="project" value="UniProtKB-ARBA"/>
</dbReference>
<accession>A0A1G2NX67</accession>
<evidence type="ECO:0000256" key="1">
    <source>
        <dbReference type="ARBA" id="ARBA00005439"/>
    </source>
</evidence>
<dbReference type="GO" id="GO:0043022">
    <property type="term" value="F:ribosome binding"/>
    <property type="evidence" value="ECO:0007669"/>
    <property type="project" value="TreeGrafter"/>
</dbReference>
<dbReference type="PANTHER" id="PTHR10938">
    <property type="entry name" value="TRANSLATION INITIATION FACTOR IF-3"/>
    <property type="match status" value="1"/>
</dbReference>
<dbReference type="InterPro" id="IPR036787">
    <property type="entry name" value="T_IF-3_N_sf"/>
</dbReference>
<dbReference type="EMBL" id="MHSH01000047">
    <property type="protein sequence ID" value="OHA40654.1"/>
    <property type="molecule type" value="Genomic_DNA"/>
</dbReference>
<dbReference type="InterPro" id="IPR036788">
    <property type="entry name" value="T_IF-3_C_sf"/>
</dbReference>
<evidence type="ECO:0000313" key="8">
    <source>
        <dbReference type="Proteomes" id="UP000176429"/>
    </source>
</evidence>
<feature type="domain" description="Translation initiation factor 3 C-terminal" evidence="5">
    <location>
        <begin position="84"/>
        <end position="152"/>
    </location>
</feature>
<dbReference type="Pfam" id="PF05198">
    <property type="entry name" value="IF3_N"/>
    <property type="match status" value="1"/>
</dbReference>
<proteinExistence type="inferred from homology"/>
<dbReference type="InterPro" id="IPR019815">
    <property type="entry name" value="Translation_initiation_fac_3_C"/>
</dbReference>
<name>A0A1G2NX67_9BACT</name>
<dbReference type="Pfam" id="PF00707">
    <property type="entry name" value="IF3_C"/>
    <property type="match status" value="1"/>
</dbReference>
<evidence type="ECO:0000259" key="6">
    <source>
        <dbReference type="Pfam" id="PF05198"/>
    </source>
</evidence>